<dbReference type="PANTHER" id="PTHR43977">
    <property type="entry name" value="STRUCTURAL MAINTENANCE OF CHROMOSOMES PROTEIN 3"/>
    <property type="match status" value="1"/>
</dbReference>
<feature type="compositionally biased region" description="Basic and acidic residues" evidence="7">
    <location>
        <begin position="579"/>
        <end position="599"/>
    </location>
</feature>
<reference evidence="10" key="1">
    <citation type="journal article" date="2019" name="Int. J. Syst. Evol. Microbiol.">
        <title>The Global Catalogue of Microorganisms (GCM) 10K type strain sequencing project: providing services to taxonomists for standard genome sequencing and annotation.</title>
        <authorList>
            <consortium name="The Broad Institute Genomics Platform"/>
            <consortium name="The Broad Institute Genome Sequencing Center for Infectious Disease"/>
            <person name="Wu L."/>
            <person name="Ma J."/>
        </authorList>
    </citation>
    <scope>NUCLEOTIDE SEQUENCE [LARGE SCALE GENOMIC DNA]</scope>
    <source>
        <strain evidence="10">JCM 17027</strain>
    </source>
</reference>
<dbReference type="SMART" id="SM00968">
    <property type="entry name" value="SMC_hinge"/>
    <property type="match status" value="1"/>
</dbReference>
<evidence type="ECO:0000256" key="6">
    <source>
        <dbReference type="HAMAP-Rule" id="MF_01894"/>
    </source>
</evidence>
<feature type="coiled-coil region" evidence="6">
    <location>
        <begin position="827"/>
        <end position="861"/>
    </location>
</feature>
<name>A0ABP7NX56_9ACTN</name>
<feature type="region of interest" description="Disordered" evidence="7">
    <location>
        <begin position="310"/>
        <end position="333"/>
    </location>
</feature>
<dbReference type="InterPro" id="IPR036277">
    <property type="entry name" value="SMC_hinge_sf"/>
</dbReference>
<keyword evidence="1 6" id="KW-0963">Cytoplasm</keyword>
<dbReference type="Pfam" id="PF06470">
    <property type="entry name" value="SMC_hinge"/>
    <property type="match status" value="1"/>
</dbReference>
<evidence type="ECO:0000256" key="5">
    <source>
        <dbReference type="ARBA" id="ARBA00023125"/>
    </source>
</evidence>
<dbReference type="RefSeq" id="WP_345588845.1">
    <property type="nucleotide sequence ID" value="NZ_BAABCQ010000006.1"/>
</dbReference>
<protein>
    <recommendedName>
        <fullName evidence="6">Chromosome partition protein Smc</fullName>
    </recommendedName>
</protein>
<comment type="caution">
    <text evidence="9">The sequence shown here is derived from an EMBL/GenBank/DDBJ whole genome shotgun (WGS) entry which is preliminary data.</text>
</comment>
<sequence length="1200" mass="130588">MHLKALTLRGFKSFASATTLRFEPGITCVVGPNGSGKSNVVDALSWVMGEQGAKSLRGGKMEDVIFAGTTGRPPLGRAEVSLTIDNSDGALPIEYAEVTITRIMFRNGGSEYQLNGDTCRLLDIQELLSDSGIGREMHVIVGQGRLDSVLHADPTGRRAFIEEAAGVLKHRKRKEKALRKLDAMQANLARVQDLTDELRRRLKPLGRQATVARRAAVIQADLRDARLRLLADDLVRLREALQAEIADEAALKERKDTAEAELGRALRREAELEDEVRRLTPRLQRAQQTWYELSQLAERVRGTISLADARVKSASSAPPEERRGRDPEELEREAARVREQEAELEAALEAAEHALEDTVAHRADLERELALEDRRLKDVARAIADRREGLARLSGQVGTARSRAASAQAEIERLAEARDESRERAAAAQEEYEALQAEVDGLDADDQELAERHQAAKRALAEAEAALSAAREAATAAERERAATHARREALALGLRRKDGTGALLAAKDRLTGLLGPAAGLLTVTPGHEVALATAFGAAADALAVTSPAAAADAIRLLRKQDAGRAALLLAGAPDDVVREPHGDATRESCGEVAREPRGDGSPYAADLVRGPGDLMPAVRRLLRGIVVVATLEDAEDLVYAHPELTAVTAEGDLLGAHFAQGGSAGAPSLLEVQASVDRAAAELAELGVRCEELAKAQDAAVERRRECAALVEELGERRRAADREKSAVAQQLGRLAGQARGAAGEAERSAAAAARAQEALDKALTDVEELAERLAVAEEMPAEEEPDTSARDRLAADGANARQTEMEARLQVRTHEERVKGLAGRADSLDRAARAEREARARAEQRRARMRHEAAVAEAVAAGARQLLAHVEVSLTRADEERTAAEAVKARREQELTAARTAGRDLKAELDKLTDSVHRGEVLGAEKRLRIEQLETKALEELGVEPAGLAAEYGPHQEVPPSPPAEGEEFPHDPEHPRNRPRPFVRSEQEKRLKAAERAHQQLGKVNPLALEEFAALEERHQFLSEQLEDLKKTRADLLQVVKEVDERVEQVFTEAFRDTAREFEGVFSRLFPGGEGRLVLTEPENMLTTGVDVEARPPGKKVKRLSLLSGGERSLTAVAMLVSIFKARPSPFYVMDEVEAALDDSNLQRLIRLMQELQEASQLIVITHQKRTMEVADALYGVSMQGDGVSKVISQRLR</sequence>
<feature type="domain" description="SMC hinge" evidence="8">
    <location>
        <begin position="512"/>
        <end position="639"/>
    </location>
</feature>
<evidence type="ECO:0000259" key="8">
    <source>
        <dbReference type="SMART" id="SM00968"/>
    </source>
</evidence>
<comment type="function">
    <text evidence="6">Required for chromosome condensation and partitioning.</text>
</comment>
<keyword evidence="10" id="KW-1185">Reference proteome</keyword>
<dbReference type="CDD" id="cd03278">
    <property type="entry name" value="ABC_SMC_barmotin"/>
    <property type="match status" value="2"/>
</dbReference>
<evidence type="ECO:0000256" key="2">
    <source>
        <dbReference type="ARBA" id="ARBA00022741"/>
    </source>
</evidence>
<evidence type="ECO:0000313" key="10">
    <source>
        <dbReference type="Proteomes" id="UP001500034"/>
    </source>
</evidence>
<dbReference type="Gene3D" id="3.30.70.1620">
    <property type="match status" value="1"/>
</dbReference>
<feature type="region of interest" description="Disordered" evidence="7">
    <location>
        <begin position="953"/>
        <end position="991"/>
    </location>
</feature>
<comment type="similarity">
    <text evidence="6">Belongs to the SMC family.</text>
</comment>
<dbReference type="Gene3D" id="3.40.50.300">
    <property type="entry name" value="P-loop containing nucleotide triphosphate hydrolases"/>
    <property type="match status" value="2"/>
</dbReference>
<proteinExistence type="inferred from homology"/>
<comment type="domain">
    <text evidence="6">Contains large globular domains required for ATP hydrolysis at each terminus and a third globular domain forming a flexible hinge near the middle of the molecule. These domains are separated by coiled-coil structures.</text>
</comment>
<dbReference type="Pfam" id="PF02463">
    <property type="entry name" value="SMC_N"/>
    <property type="match status" value="1"/>
</dbReference>
<feature type="compositionally biased region" description="Basic and acidic residues" evidence="7">
    <location>
        <begin position="970"/>
        <end position="979"/>
    </location>
</feature>
<accession>A0ABP7NX56</accession>
<dbReference type="InterPro" id="IPR027417">
    <property type="entry name" value="P-loop_NTPase"/>
</dbReference>
<keyword evidence="4 6" id="KW-0175">Coiled coil</keyword>
<gene>
    <name evidence="6 9" type="primary">smc</name>
    <name evidence="9" type="ORF">GCM10022384_05800</name>
</gene>
<dbReference type="InterPro" id="IPR010935">
    <property type="entry name" value="SMC_hinge"/>
</dbReference>
<dbReference type="NCBIfam" id="TIGR02168">
    <property type="entry name" value="SMC_prok_B"/>
    <property type="match status" value="1"/>
</dbReference>
<feature type="compositionally biased region" description="Basic and acidic residues" evidence="7">
    <location>
        <begin position="319"/>
        <end position="333"/>
    </location>
</feature>
<dbReference type="HAMAP" id="MF_01894">
    <property type="entry name" value="Smc_prok"/>
    <property type="match status" value="1"/>
</dbReference>
<keyword evidence="5 6" id="KW-0238">DNA-binding</keyword>
<feature type="coiled-coil region" evidence="6">
    <location>
        <begin position="234"/>
        <end position="275"/>
    </location>
</feature>
<evidence type="ECO:0000256" key="3">
    <source>
        <dbReference type="ARBA" id="ARBA00022840"/>
    </source>
</evidence>
<dbReference type="InterPro" id="IPR024704">
    <property type="entry name" value="SMC"/>
</dbReference>
<organism evidence="9 10">
    <name type="scientific">Streptomyces marokkonensis</name>
    <dbReference type="NCBI Taxonomy" id="324855"/>
    <lineage>
        <taxon>Bacteria</taxon>
        <taxon>Bacillati</taxon>
        <taxon>Actinomycetota</taxon>
        <taxon>Actinomycetes</taxon>
        <taxon>Kitasatosporales</taxon>
        <taxon>Streptomycetaceae</taxon>
        <taxon>Streptomyces</taxon>
    </lineage>
</organism>
<evidence type="ECO:0000256" key="7">
    <source>
        <dbReference type="SAM" id="MobiDB-lite"/>
    </source>
</evidence>
<dbReference type="EMBL" id="BAABCQ010000006">
    <property type="protein sequence ID" value="GAA3955247.1"/>
    <property type="molecule type" value="Genomic_DNA"/>
</dbReference>
<dbReference type="SUPFAM" id="SSF52540">
    <property type="entry name" value="P-loop containing nucleoside triphosphate hydrolases"/>
    <property type="match status" value="1"/>
</dbReference>
<keyword evidence="3 6" id="KW-0067">ATP-binding</keyword>
<dbReference type="InterPro" id="IPR003395">
    <property type="entry name" value="RecF/RecN/SMC_N"/>
</dbReference>
<feature type="coiled-coil region" evidence="6">
    <location>
        <begin position="754"/>
        <end position="781"/>
    </location>
</feature>
<dbReference type="Gene3D" id="1.20.1060.20">
    <property type="match status" value="1"/>
</dbReference>
<evidence type="ECO:0000256" key="4">
    <source>
        <dbReference type="ARBA" id="ARBA00023054"/>
    </source>
</evidence>
<dbReference type="PIRSF" id="PIRSF005719">
    <property type="entry name" value="SMC"/>
    <property type="match status" value="1"/>
</dbReference>
<keyword evidence="2 6" id="KW-0547">Nucleotide-binding</keyword>
<evidence type="ECO:0000313" key="9">
    <source>
        <dbReference type="EMBL" id="GAA3955247.1"/>
    </source>
</evidence>
<evidence type="ECO:0000256" key="1">
    <source>
        <dbReference type="ARBA" id="ARBA00022490"/>
    </source>
</evidence>
<feature type="coiled-coil region" evidence="6">
    <location>
        <begin position="167"/>
        <end position="201"/>
    </location>
</feature>
<dbReference type="InterPro" id="IPR011890">
    <property type="entry name" value="SMC_prok"/>
</dbReference>
<feature type="binding site" evidence="6">
    <location>
        <begin position="32"/>
        <end position="39"/>
    </location>
    <ligand>
        <name>ATP</name>
        <dbReference type="ChEBI" id="CHEBI:30616"/>
    </ligand>
</feature>
<comment type="subcellular location">
    <subcellularLocation>
        <location evidence="6">Cytoplasm</location>
    </subcellularLocation>
</comment>
<feature type="region of interest" description="Disordered" evidence="7">
    <location>
        <begin position="579"/>
        <end position="605"/>
    </location>
</feature>
<dbReference type="Proteomes" id="UP001500034">
    <property type="component" value="Unassembled WGS sequence"/>
</dbReference>
<dbReference type="SUPFAM" id="SSF75553">
    <property type="entry name" value="Smc hinge domain"/>
    <property type="match status" value="1"/>
</dbReference>
<comment type="subunit">
    <text evidence="6">Homodimer.</text>
</comment>